<name>A0A2A6E1N3_9BACL</name>
<accession>A0A2A6E1N3</accession>
<proteinExistence type="predicted"/>
<evidence type="ECO:0000313" key="2">
    <source>
        <dbReference type="Proteomes" id="UP000243688"/>
    </source>
</evidence>
<sequence length="87" mass="10305">MRHIRLPPGRDPRIRPFIRLLLAEQSGPPRLSFYRMIRSEPFRELCGYYHQPLDPCSLVRFRHAARLLEKTFEPAARHPSTDSQHTL</sequence>
<reference evidence="1 2" key="1">
    <citation type="submission" date="2016-12" db="EMBL/GenBank/DDBJ databases">
        <title>Candidatus Reconcilibacillus cellulovorans genome.</title>
        <authorList>
            <person name="Kolinko S."/>
            <person name="Wu Y.-W."/>
            <person name="Tachea F."/>
            <person name="Denzel E."/>
            <person name="Hiras J."/>
            <person name="Baecker N."/>
            <person name="Chan L.J."/>
            <person name="Eichorst S.A."/>
            <person name="Frey D."/>
            <person name="Adams P.D."/>
            <person name="Pray T."/>
            <person name="Tanjore D."/>
            <person name="Petzold C.J."/>
            <person name="Gladden J.M."/>
            <person name="Simmons B.A."/>
            <person name="Singer S.W."/>
        </authorList>
    </citation>
    <scope>NUCLEOTIDE SEQUENCE [LARGE SCALE GENOMIC DNA]</scope>
    <source>
        <strain evidence="1">JTherm</strain>
    </source>
</reference>
<dbReference type="AlphaFoldDB" id="A0A2A6E1N3"/>
<dbReference type="Proteomes" id="UP000243688">
    <property type="component" value="Unassembled WGS sequence"/>
</dbReference>
<evidence type="ECO:0000313" key="1">
    <source>
        <dbReference type="EMBL" id="PDO10842.1"/>
    </source>
</evidence>
<comment type="caution">
    <text evidence="1">The sequence shown here is derived from an EMBL/GenBank/DDBJ whole genome shotgun (WGS) entry which is preliminary data.</text>
</comment>
<organism evidence="1 2">
    <name type="scientific">Candidatus Reconcilbacillus cellulovorans</name>
    <dbReference type="NCBI Taxonomy" id="1906605"/>
    <lineage>
        <taxon>Bacteria</taxon>
        <taxon>Bacillati</taxon>
        <taxon>Bacillota</taxon>
        <taxon>Bacilli</taxon>
        <taxon>Bacillales</taxon>
        <taxon>Paenibacillaceae</taxon>
        <taxon>Candidatus Reconcilbacillus</taxon>
    </lineage>
</organism>
<gene>
    <name evidence="1" type="ORF">BLM47_04870</name>
</gene>
<protein>
    <submittedName>
        <fullName evidence="1">Uncharacterized protein</fullName>
    </submittedName>
</protein>
<dbReference type="EMBL" id="MOXJ01000008">
    <property type="protein sequence ID" value="PDO10842.1"/>
    <property type="molecule type" value="Genomic_DNA"/>
</dbReference>